<feature type="chain" id="PRO_5030913249" description="RHS repeat-associated core domain-containing protein" evidence="2">
    <location>
        <begin position="30"/>
        <end position="3565"/>
    </location>
</feature>
<evidence type="ECO:0000256" key="1">
    <source>
        <dbReference type="SAM" id="MobiDB-lite"/>
    </source>
</evidence>
<sequence>MGRVSQRFLSRFSFFCAGIALLACGISQAQENSFHEKQLKQGIAIKALYDAYVADPTAEASYFEVKDSEIGLANHTSVGEEAYIQLSANSDMGNYTYAKTTITLKIWLYTSTGSLSATSSDYTMEVEYNPAQNSANFVDKAYHRISNRYGLRCQVVNISTLTTTSTVTDVEPNIDLEIGFKCTRYYALSQTLPLVNHSLHDDTNELSQTSPVAATLSWSAIPGATGYEVEWAWVDNFGEPSTNGAFTPMDPGQIKFSNADFDASHTRITTKELSYEIPLIYQSGYLVYRVRALGKYNNQNLWPVYYGPWSSGTTAKTFVSEWAKISISADHERAKNWQFTASFAEEGKKKELVNYFDGSLHNRQTVSKINTDNTAIAGETIYDNEGRGVIQVLPVPLKGKNYLRYFSRLNRNMANLPYSHRDFDWSPDNPEIPSVCMISAGGMIDNSGASLYYSGNNAFTSVNSDYIPKANNYPFSQTEYTSDGTGRIKRQGGVGQVHQLGNRHETRYYYPDASQVELDRLFGYHIGHESFYKKTAVVDPNGQITLSYIDLKGQTVATAMAGDAPATLQALDETTNGDHHDITVDLLNNNNPGDHDSPSDNNILSSSGHFATNLDRLTLDKSIFSAGTINHFFDYRIDNPSSFTPAFCDDKYAFVYRLRLSLIDECQNTIFNVDPDQDNDSGIRIGTPNFGTSPALMTPQQFPSATPYSLVTGEYSLFKELSVDQQALEEYADHYIEQIRDSESGAGCYINPNAFAPQDVTGNCTPQTCEQCLAALPTKEAFVIAELEESFPGHTFTVNLTDEPFTANATPALPTATVSLAANMISGFIYDWSLRNAECERSCLDVAAFLVAGCEVDERSLITDLSPFGQYGKAETTLVADQAVITDKLSIFNDIDGVLFSQGTTTNHNWRYPVTPYRDEEGIPSEIEVVLNTESTTPGQYIPEVVAGVITSTLVSNQPVWPQTATIRPEQLKNVSDFLNVYWKPSFAKSLLEYHPEFCYLEYSRELCAKTKSVDMLPALDAQPSDAVARNLTSDEFDGYLQYLSTYESAMNAGLASASGISVDVIYEKDPYFSLQLGAGFETADEFDARKSIMIEALTEEYEDHGANNTMLLEAFKLTMCTSINPCQITTVDFSQLNTAKLKNNFWNTYKNLYIALKGKIKNTFMNLYAKKQGCYNGCIGIAESPSITNVIRHYDAASDVLDWFNPGAATQLCDNANADLYLEKVKRFPPSDVLYDSSLSTADAVAQLEAQTDYAVYAQTGNCPLLVDMDLFLEDYFTNLPNAILSSPQPLSQSLPLDLFRSMTGISTNLSSPTSVTFTTANSGKRILFGFSGLTTSAQMLQIDLPTSGTAQNLTWSNYGPGASGWTILELKQMYYDATASTLVQNASVYGFQVIAMVSINGSSDLKEVLLKGVTKAAIGECGTVSGNQFGQVLDPNSATNSQSPGCDRKHNFKTALVHLMNALQQDGVLFSTADVALNNYPEYTNGFLRGFFSEPAGAVTSVWKMGTGSFKIVRGTEILMEFQISFSSLPSTFNQFEGMNISTVSGQNVTLSYTNQDASIGYLYGAFKKLINFSCCGSQTDIVPYFWLRKMVDGIAANDKFTYTDLFWEPHGISIPVGQAFDIEIDIDKHSLAFSTLAQDYTAKLWINGQMYPLSFSTTTSLGTVRLHKRHLNRLSWSQYYGNAFDLSRLEYTVNGFQREFTFDNTSAPYTSSGSSPVTMYNNTGDGEVALSTTMFDSPINDYALVLDGLDAHKSAVWSDTAYSLDLDKTMELNVKARLKYTDNLYTYSSGGSTYGYGTTLQLNSDANGGSILYELGILAENPNAGLCTPCVPQTVAPKECGPKYAEYISYLNFNGQNSQKIENILLDEVMSEDEFCANNFQYLIDDYKYYTDRPQLAITSTESHYYLTLAEFGNTFLNYGYSGMHAAVDAYVAYLGTTLTNEPGSDDEPAQHLDWNDYINTIYQETNAICPPARMPVPTIVIPAVNECQEMVSSIIGVYQNENYEAYLQQLRDAFIRDYINAAMQTVAEKFDMTYADKEYQYTLYYYDQAGNLIKTVAPQGVKRMSDTSGIDTYRNANTAANHVAEDNGLLPQHNFDTQYRYNSLNQLVWQKTPDAGESRFAYDALGRIIASQNAKQGNTSMSYTTYDELGRIVEAGEITFAANAYTINGEGKLLQNGSTTPINTFGTFSTKRQVTVTRYDGYTEIYPPGTTYLNGFYSSEFMITPTDALNMRNRVSGVLYYEQLVTTPEFDNGIFYNYDVHGNVKEMVNYYKHIKSPEDCFKEVNHEIVIIPCEDHLKRTVYDYDLISGNVKQVTYQPAKSGEQNKKDLFIHRYAYDADNRITDVQTSRDGVLWEKDAAYQYYPHGPLAKTLIGEKKVQGIDYAYTLQGWLKMVNGEDVANPTDDMGKDGVGNTINKDAFGYSLNYYDAVSQTPALEADYRAIRQDDGSSNFAPLKYSRNASIQPGNQNLYNGNIKKMVTSMRKVGEDRLPVQVNKYQYDQLNRIYGMTSSKVVNNVATSSYASSYTYDKNGNLYSMSRTNDSGVTFDTFSYKYNSDTEGLHTNNKLRLVKDSAAAALATDDIDDQEIPGMPYSAANAATHNYIYDAIGQMVQDKSEGLTVTWRVDGKVKSIANSIKDTRTDFEYDGLGNRIAKIEYSNIASPTETARTYYSRDAQGNVLAVYDVKDQGGMRKIYLAENHIYGSSRLGMEVNNSLVSEIYLSSQLRNGGKVNKKQAAKDVASATDANPVQTAKGASFASLTPVDAASLVLNALHIATGTTATWQQQENTALEGLFADYSVDTKFKTDPAAANGDILIGKAIYVDQENESRTYDESVVILSGAHLASYTNMNTTSITNSNIVKETDANAASGEISSASGLHGSGRISWLLNSTASVNVELGISDADDNNPATKDFWVQTTATRVFCYAGSTLLNAGGTLYAMNDEVSIVRNTAAGTISFELRTSAGTTPIASTSHTSTGEMYIEFTMTAGSSSKRIYNLTVTNKSSATTNEVSHTFTSFGTGFNQIAAVTGATITNGTFPNTINNTTASGMVLVSNNPVMLGDGYIERTLDADQNTTNASATTMGLKISTNPNGVADFYDNCYAYFNTTDQTLRNVFTFNAGALVTAGAGITFGEGDRLRIERRQGKMYFKRITPQGAVHIYHTQTLTTAQNTAPLYLRLTLPTGKNMSDVRVVNYIPSNETRNKLTGQEVYAVKSGTAGNYTYSPKIIAYNEQWRFNDNTFGKNKFTYTTSASITQAQMNDVGMQVNFTRTAATTGQFVLNNTVASASQATTNSSSSTAGATQSQLGPGTFDICWFNYSFGANAAVHTSFDFGSSSTVSPIPSTETGDTNAMAVSPAVVKVLGPCLFDSDHDGIYDIFENVNANNDLADDDTDGDGTPNYLDPDDDGDAVWTVYEGVNPDGDGNPATGATLDTDGDAIPNYLDADDDNDGYPTWEETDNSDNDFNPNTGVSPNADGDSIPDYLDATDSTFYPPGVSVLADYYNVAGDKRYELSNHLGDVLVVINDKKIRFSGDSEGVGAAFNADIISYSDYYPFGMLQKER</sequence>
<evidence type="ECO:0008006" key="5">
    <source>
        <dbReference type="Google" id="ProtNLM"/>
    </source>
</evidence>
<dbReference type="InterPro" id="IPR050708">
    <property type="entry name" value="T6SS_VgrG/RHS"/>
</dbReference>
<feature type="compositionally biased region" description="Polar residues" evidence="1">
    <location>
        <begin position="3466"/>
        <end position="3475"/>
    </location>
</feature>
<accession>A0A7Y8Y5B6</accession>
<dbReference type="PANTHER" id="PTHR32305:SF15">
    <property type="entry name" value="PROTEIN RHSA-RELATED"/>
    <property type="match status" value="1"/>
</dbReference>
<organism evidence="3 4">
    <name type="scientific">Flavobacterium agri</name>
    <dbReference type="NCBI Taxonomy" id="2743471"/>
    <lineage>
        <taxon>Bacteria</taxon>
        <taxon>Pseudomonadati</taxon>
        <taxon>Bacteroidota</taxon>
        <taxon>Flavobacteriia</taxon>
        <taxon>Flavobacteriales</taxon>
        <taxon>Flavobacteriaceae</taxon>
        <taxon>Flavobacterium</taxon>
    </lineage>
</organism>
<feature type="compositionally biased region" description="Acidic residues" evidence="1">
    <location>
        <begin position="3447"/>
        <end position="3465"/>
    </location>
</feature>
<feature type="region of interest" description="Disordered" evidence="1">
    <location>
        <begin position="3389"/>
        <end position="3410"/>
    </location>
</feature>
<proteinExistence type="predicted"/>
<feature type="region of interest" description="Disordered" evidence="1">
    <location>
        <begin position="3447"/>
        <end position="3484"/>
    </location>
</feature>
<reference evidence="3 4" key="1">
    <citation type="submission" date="2020-07" db="EMBL/GenBank/DDBJ databases">
        <authorList>
            <person name="Sun Q."/>
        </authorList>
    </citation>
    <scope>NUCLEOTIDE SEQUENCE [LARGE SCALE GENOMIC DNA]</scope>
    <source>
        <strain evidence="3 4">MAH-1</strain>
    </source>
</reference>
<protein>
    <recommendedName>
        <fullName evidence="5">RHS repeat-associated core domain-containing protein</fullName>
    </recommendedName>
</protein>
<keyword evidence="4" id="KW-1185">Reference proteome</keyword>
<name>A0A7Y8Y5B6_9FLAO</name>
<dbReference type="Proteomes" id="UP000535020">
    <property type="component" value="Unassembled WGS sequence"/>
</dbReference>
<comment type="caution">
    <text evidence="3">The sequence shown here is derived from an EMBL/GenBank/DDBJ whole genome shotgun (WGS) entry which is preliminary data.</text>
</comment>
<gene>
    <name evidence="3" type="ORF">HZF10_17495</name>
</gene>
<evidence type="ECO:0000256" key="2">
    <source>
        <dbReference type="SAM" id="SignalP"/>
    </source>
</evidence>
<feature type="non-terminal residue" evidence="3">
    <location>
        <position position="3565"/>
    </location>
</feature>
<dbReference type="PANTHER" id="PTHR32305">
    <property type="match status" value="1"/>
</dbReference>
<keyword evidence="2" id="KW-0732">Signal</keyword>
<feature type="signal peptide" evidence="2">
    <location>
        <begin position="1"/>
        <end position="29"/>
    </location>
</feature>
<evidence type="ECO:0000313" key="4">
    <source>
        <dbReference type="Proteomes" id="UP000535020"/>
    </source>
</evidence>
<dbReference type="PROSITE" id="PS51257">
    <property type="entry name" value="PROKAR_LIPOPROTEIN"/>
    <property type="match status" value="1"/>
</dbReference>
<evidence type="ECO:0000313" key="3">
    <source>
        <dbReference type="EMBL" id="NYA72726.1"/>
    </source>
</evidence>
<dbReference type="EMBL" id="JACBJI010000011">
    <property type="protein sequence ID" value="NYA72726.1"/>
    <property type="molecule type" value="Genomic_DNA"/>
</dbReference>
<dbReference type="Gene3D" id="2.180.10.10">
    <property type="entry name" value="RHS repeat-associated core"/>
    <property type="match status" value="1"/>
</dbReference>